<dbReference type="EMBL" id="FWXF01000010">
    <property type="protein sequence ID" value="SMC24543.1"/>
    <property type="molecule type" value="Genomic_DNA"/>
</dbReference>
<evidence type="ECO:0000256" key="7">
    <source>
        <dbReference type="ARBA" id="ARBA00023014"/>
    </source>
</evidence>
<evidence type="ECO:0000256" key="4">
    <source>
        <dbReference type="ARBA" id="ARBA00022691"/>
    </source>
</evidence>
<comment type="catalytic activity">
    <reaction evidence="8">
        <text>L-aspartate(89)-[ribosomal protein uS12]-hydrogen + (sulfur carrier)-SH + AH2 + 2 S-adenosyl-L-methionine = 3-methylsulfanyl-L-aspartate(89)-[ribosomal protein uS12]-hydrogen + (sulfur carrier)-H + 5'-deoxyadenosine + L-methionine + A + S-adenosyl-L-homocysteine + 2 H(+)</text>
        <dbReference type="Rhea" id="RHEA:37087"/>
        <dbReference type="Rhea" id="RHEA-COMP:10460"/>
        <dbReference type="Rhea" id="RHEA-COMP:10461"/>
        <dbReference type="Rhea" id="RHEA-COMP:14737"/>
        <dbReference type="Rhea" id="RHEA-COMP:14739"/>
        <dbReference type="ChEBI" id="CHEBI:13193"/>
        <dbReference type="ChEBI" id="CHEBI:15378"/>
        <dbReference type="ChEBI" id="CHEBI:17319"/>
        <dbReference type="ChEBI" id="CHEBI:17499"/>
        <dbReference type="ChEBI" id="CHEBI:29917"/>
        <dbReference type="ChEBI" id="CHEBI:29961"/>
        <dbReference type="ChEBI" id="CHEBI:57844"/>
        <dbReference type="ChEBI" id="CHEBI:57856"/>
        <dbReference type="ChEBI" id="CHEBI:59789"/>
        <dbReference type="ChEBI" id="CHEBI:64428"/>
        <dbReference type="ChEBI" id="CHEBI:73599"/>
        <dbReference type="EC" id="2.8.4.4"/>
    </reaction>
</comment>
<dbReference type="InterPro" id="IPR058240">
    <property type="entry name" value="rSAM_sf"/>
</dbReference>
<protein>
    <recommendedName>
        <fullName evidence="8">Ribosomal protein uS12 methylthiotransferase RimO</fullName>
        <shortName evidence="8">uS12 MTTase</shortName>
        <shortName evidence="8">uS12 methylthiotransferase</shortName>
        <ecNumber evidence="8">2.8.4.4</ecNumber>
    </recommendedName>
    <alternativeName>
        <fullName evidence="8">Ribosomal protein uS12 (aspartate-C(3))-methylthiotransferase</fullName>
    </alternativeName>
    <alternativeName>
        <fullName evidence="8">Ribosome maturation factor RimO</fullName>
    </alternativeName>
</protein>
<dbReference type="NCBIfam" id="TIGR01125">
    <property type="entry name" value="30S ribosomal protein S12 methylthiotransferase RimO"/>
    <property type="match status" value="1"/>
</dbReference>
<evidence type="ECO:0000313" key="13">
    <source>
        <dbReference type="Proteomes" id="UP000192783"/>
    </source>
</evidence>
<dbReference type="InterPro" id="IPR023404">
    <property type="entry name" value="rSAM_horseshoe"/>
</dbReference>
<dbReference type="Pfam" id="PF00919">
    <property type="entry name" value="UPF0004"/>
    <property type="match status" value="1"/>
</dbReference>
<dbReference type="GO" id="GO:0046872">
    <property type="term" value="F:metal ion binding"/>
    <property type="evidence" value="ECO:0007669"/>
    <property type="project" value="UniProtKB-KW"/>
</dbReference>
<dbReference type="SFLD" id="SFLDF00274">
    <property type="entry name" value="ribosomal_protein_S12_methylth"/>
    <property type="match status" value="1"/>
</dbReference>
<comment type="similarity">
    <text evidence="8">Belongs to the methylthiotransferase family. RimO subfamily.</text>
</comment>
<dbReference type="AlphaFoldDB" id="A0A1W1XKN8"/>
<keyword evidence="12" id="KW-0689">Ribosomal protein</keyword>
<keyword evidence="12" id="KW-0687">Ribonucleoprotein</keyword>
<dbReference type="SFLD" id="SFLDG01061">
    <property type="entry name" value="methylthiotransferase"/>
    <property type="match status" value="1"/>
</dbReference>
<dbReference type="HAMAP" id="MF_01865">
    <property type="entry name" value="MTTase_RimO"/>
    <property type="match status" value="1"/>
</dbReference>
<dbReference type="GO" id="GO:0035599">
    <property type="term" value="F:aspartic acid methylthiotransferase activity"/>
    <property type="evidence" value="ECO:0007669"/>
    <property type="project" value="TreeGrafter"/>
</dbReference>
<feature type="binding site" evidence="8">
    <location>
        <position position="22"/>
    </location>
    <ligand>
        <name>[4Fe-4S] cluster</name>
        <dbReference type="ChEBI" id="CHEBI:49883"/>
        <label>1</label>
    </ligand>
</feature>
<evidence type="ECO:0000313" key="12">
    <source>
        <dbReference type="EMBL" id="SMC24543.1"/>
    </source>
</evidence>
<dbReference type="GO" id="GO:0103039">
    <property type="term" value="F:protein methylthiotransferase activity"/>
    <property type="evidence" value="ECO:0007669"/>
    <property type="project" value="UniProtKB-EC"/>
</dbReference>
<dbReference type="GO" id="GO:0006400">
    <property type="term" value="P:tRNA modification"/>
    <property type="evidence" value="ECO:0007669"/>
    <property type="project" value="InterPro"/>
</dbReference>
<proteinExistence type="inferred from homology"/>
<dbReference type="InterPro" id="IPR006638">
    <property type="entry name" value="Elp3/MiaA/NifB-like_rSAM"/>
</dbReference>
<keyword evidence="13" id="KW-1185">Reference proteome</keyword>
<comment type="subcellular location">
    <subcellularLocation>
        <location evidence="8">Cytoplasm</location>
    </subcellularLocation>
</comment>
<dbReference type="FunFam" id="3.80.30.20:FF:000001">
    <property type="entry name" value="tRNA-2-methylthio-N(6)-dimethylallyladenosine synthase 2"/>
    <property type="match status" value="1"/>
</dbReference>
<comment type="cofactor">
    <cofactor evidence="8">
        <name>[4Fe-4S] cluster</name>
        <dbReference type="ChEBI" id="CHEBI:49883"/>
    </cofactor>
    <text evidence="8">Binds 2 [4Fe-4S] clusters. One cluster is coordinated with 3 cysteines and an exchangeable S-adenosyl-L-methionine.</text>
</comment>
<comment type="function">
    <text evidence="8">Catalyzes the methylthiolation of an aspartic acid residue of ribosomal protein uS12.</text>
</comment>
<evidence type="ECO:0000259" key="11">
    <source>
        <dbReference type="PROSITE" id="PS51918"/>
    </source>
</evidence>
<dbReference type="PROSITE" id="PS50926">
    <property type="entry name" value="TRAM"/>
    <property type="match status" value="1"/>
</dbReference>
<reference evidence="12 13" key="1">
    <citation type="submission" date="2017-04" db="EMBL/GenBank/DDBJ databases">
        <authorList>
            <person name="Afonso C.L."/>
            <person name="Miller P.J."/>
            <person name="Scott M.A."/>
            <person name="Spackman E."/>
            <person name="Goraichik I."/>
            <person name="Dimitrov K.M."/>
            <person name="Suarez D.L."/>
            <person name="Swayne D.E."/>
        </authorList>
    </citation>
    <scope>NUCLEOTIDE SEQUENCE [LARGE SCALE GENOMIC DNA]</scope>
    <source>
        <strain evidence="12 13">DSM 13146</strain>
    </source>
</reference>
<dbReference type="PANTHER" id="PTHR43837:SF1">
    <property type="entry name" value="RIBOSOMAL PROTEIN US12 METHYLTHIOTRANSFERASE RIMO"/>
    <property type="match status" value="1"/>
</dbReference>
<dbReference type="GO" id="GO:0005829">
    <property type="term" value="C:cytosol"/>
    <property type="evidence" value="ECO:0007669"/>
    <property type="project" value="TreeGrafter"/>
</dbReference>
<dbReference type="Gene3D" id="2.40.50.140">
    <property type="entry name" value="Nucleic acid-binding proteins"/>
    <property type="match status" value="1"/>
</dbReference>
<feature type="binding site" evidence="8">
    <location>
        <position position="58"/>
    </location>
    <ligand>
        <name>[4Fe-4S] cluster</name>
        <dbReference type="ChEBI" id="CHEBI:49883"/>
        <label>1</label>
    </ligand>
</feature>
<feature type="binding site" evidence="8">
    <location>
        <position position="167"/>
    </location>
    <ligand>
        <name>[4Fe-4S] cluster</name>
        <dbReference type="ChEBI" id="CHEBI:49883"/>
        <label>2</label>
        <note>4Fe-4S-S-AdoMet</note>
    </ligand>
</feature>
<dbReference type="CDD" id="cd01335">
    <property type="entry name" value="Radical_SAM"/>
    <property type="match status" value="1"/>
</dbReference>
<feature type="binding site" evidence="8">
    <location>
        <position position="174"/>
    </location>
    <ligand>
        <name>[4Fe-4S] cluster</name>
        <dbReference type="ChEBI" id="CHEBI:49883"/>
        <label>2</label>
        <note>4Fe-4S-S-AdoMet</note>
    </ligand>
</feature>
<dbReference type="InterPro" id="IPR013848">
    <property type="entry name" value="Methylthiotransferase_N"/>
</dbReference>
<dbReference type="InterPro" id="IPR038135">
    <property type="entry name" value="Methylthiotransferase_N_sf"/>
</dbReference>
<dbReference type="Pfam" id="PF18693">
    <property type="entry name" value="TRAM_2"/>
    <property type="match status" value="1"/>
</dbReference>
<keyword evidence="2 8" id="KW-0963">Cytoplasm</keyword>
<evidence type="ECO:0000256" key="1">
    <source>
        <dbReference type="ARBA" id="ARBA00022485"/>
    </source>
</evidence>
<evidence type="ECO:0000256" key="2">
    <source>
        <dbReference type="ARBA" id="ARBA00022490"/>
    </source>
</evidence>
<dbReference type="PANTHER" id="PTHR43837">
    <property type="entry name" value="RIBOSOMAL PROTEIN S12 METHYLTHIOTRANSFERASE RIMO"/>
    <property type="match status" value="1"/>
</dbReference>
<dbReference type="Proteomes" id="UP000192783">
    <property type="component" value="Unassembled WGS sequence"/>
</dbReference>
<dbReference type="PROSITE" id="PS51449">
    <property type="entry name" value="MTTASE_N"/>
    <property type="match status" value="1"/>
</dbReference>
<evidence type="ECO:0000259" key="9">
    <source>
        <dbReference type="PROSITE" id="PS50926"/>
    </source>
</evidence>
<dbReference type="InterPro" id="IPR012340">
    <property type="entry name" value="NA-bd_OB-fold"/>
</dbReference>
<dbReference type="SFLD" id="SFLDG01082">
    <property type="entry name" value="B12-binding_domain_containing"/>
    <property type="match status" value="1"/>
</dbReference>
<dbReference type="PROSITE" id="PS01278">
    <property type="entry name" value="MTTASE_RADICAL"/>
    <property type="match status" value="1"/>
</dbReference>
<dbReference type="NCBIfam" id="TIGR00089">
    <property type="entry name" value="MiaB/RimO family radical SAM methylthiotransferase"/>
    <property type="match status" value="1"/>
</dbReference>
<organism evidence="12 13">
    <name type="scientific">Desulfacinum hydrothermale DSM 13146</name>
    <dbReference type="NCBI Taxonomy" id="1121390"/>
    <lineage>
        <taxon>Bacteria</taxon>
        <taxon>Pseudomonadati</taxon>
        <taxon>Thermodesulfobacteriota</taxon>
        <taxon>Syntrophobacteria</taxon>
        <taxon>Syntrophobacterales</taxon>
        <taxon>Syntrophobacteraceae</taxon>
        <taxon>Desulfacinum</taxon>
    </lineage>
</organism>
<keyword evidence="4 8" id="KW-0949">S-adenosyl-L-methionine</keyword>
<dbReference type="Gene3D" id="3.80.30.20">
    <property type="entry name" value="tm_1862 like domain"/>
    <property type="match status" value="1"/>
</dbReference>
<accession>A0A1W1XKN8</accession>
<dbReference type="InterPro" id="IPR020612">
    <property type="entry name" value="Methylthiotransferase_CS"/>
</dbReference>
<dbReference type="PROSITE" id="PS51918">
    <property type="entry name" value="RADICAL_SAM"/>
    <property type="match status" value="1"/>
</dbReference>
<feature type="binding site" evidence="8">
    <location>
        <position position="171"/>
    </location>
    <ligand>
        <name>[4Fe-4S] cluster</name>
        <dbReference type="ChEBI" id="CHEBI:49883"/>
        <label>2</label>
        <note>4Fe-4S-S-AdoMet</note>
    </ligand>
</feature>
<keyword evidence="7 8" id="KW-0411">Iron-sulfur</keyword>
<evidence type="ECO:0000259" key="10">
    <source>
        <dbReference type="PROSITE" id="PS51449"/>
    </source>
</evidence>
<dbReference type="SFLD" id="SFLDS00029">
    <property type="entry name" value="Radical_SAM"/>
    <property type="match status" value="1"/>
</dbReference>
<gene>
    <name evidence="8" type="primary">rimO</name>
    <name evidence="12" type="ORF">SAMN02746041_02031</name>
</gene>
<dbReference type="SMART" id="SM00729">
    <property type="entry name" value="Elp3"/>
    <property type="match status" value="1"/>
</dbReference>
<keyword evidence="3 8" id="KW-0808">Transferase</keyword>
<dbReference type="InterPro" id="IPR002792">
    <property type="entry name" value="TRAM_dom"/>
</dbReference>
<dbReference type="STRING" id="1121390.SAMN02746041_02031"/>
<evidence type="ECO:0000256" key="3">
    <source>
        <dbReference type="ARBA" id="ARBA00022679"/>
    </source>
</evidence>
<dbReference type="EC" id="2.8.4.4" evidence="8"/>
<feature type="domain" description="MTTase N-terminal" evidence="10">
    <location>
        <begin position="13"/>
        <end position="129"/>
    </location>
</feature>
<keyword evidence="5 8" id="KW-0479">Metal-binding</keyword>
<dbReference type="InterPro" id="IPR007197">
    <property type="entry name" value="rSAM"/>
</dbReference>
<dbReference type="GO" id="GO:0051539">
    <property type="term" value="F:4 iron, 4 sulfur cluster binding"/>
    <property type="evidence" value="ECO:0007669"/>
    <property type="project" value="UniProtKB-UniRule"/>
</dbReference>
<dbReference type="OrthoDB" id="9805215at2"/>
<feature type="binding site" evidence="8">
    <location>
        <position position="92"/>
    </location>
    <ligand>
        <name>[4Fe-4S] cluster</name>
        <dbReference type="ChEBI" id="CHEBI:49883"/>
        <label>1</label>
    </ligand>
</feature>
<dbReference type="Gene3D" id="3.40.50.12160">
    <property type="entry name" value="Methylthiotransferase, N-terminal domain"/>
    <property type="match status" value="1"/>
</dbReference>
<dbReference type="InterPro" id="IPR005839">
    <property type="entry name" value="Methylthiotransferase"/>
</dbReference>
<feature type="domain" description="Radical SAM core" evidence="11">
    <location>
        <begin position="153"/>
        <end position="383"/>
    </location>
</feature>
<keyword evidence="6 8" id="KW-0408">Iron</keyword>
<evidence type="ECO:0000256" key="6">
    <source>
        <dbReference type="ARBA" id="ARBA00023004"/>
    </source>
</evidence>
<name>A0A1W1XKN8_9BACT</name>
<dbReference type="Pfam" id="PF04055">
    <property type="entry name" value="Radical_SAM"/>
    <property type="match status" value="1"/>
</dbReference>
<evidence type="ECO:0000256" key="8">
    <source>
        <dbReference type="HAMAP-Rule" id="MF_01865"/>
    </source>
</evidence>
<sequence length="454" mass="50544">MLDGNRDTNAPRHRAALISLGCAKNLVDSEVLAAQIRDLGYTLTESAEQAELIVVNTCGFLETAVQEAVDHLLAMAQFKSQGPCAHLVAVGCMVQRYGVKLPDLLPEVDLFLGTSQYHRFGEIFRQFLKTGSPRVFLERPTYLVDASTARLPSTPAHTAYVKIAEGCSNRCSFCVIPKLRGPYRSRTVEDVAREARALADQGVVEVNLIAQDTTAFGSDRGDTGALVRLLEALEEVDGIRWVRLLYAYPHRVHEDLLKTMAASHKVVAYLDIPFQHAVPRILQAMHRVDMERRPEQILELIRRHLPRAALRTSLMVGFPGETERDFRALCDFVQHMELDHVGVFAFSPEKGCRAAGYPDQVPEPVKEERKETLLAIQQEVSRRKLAALVGQRWPVLVEGEHPETELLAVGRLPTQAPEVDGQVIITEGNAQVGQIVPAVITRTHDYDLEARLES</sequence>
<feature type="domain" description="TRAM" evidence="9">
    <location>
        <begin position="386"/>
        <end position="454"/>
    </location>
</feature>
<dbReference type="InterPro" id="IPR005840">
    <property type="entry name" value="Ribosomal_uS12_MeSTrfase_RimO"/>
</dbReference>
<evidence type="ECO:0000256" key="5">
    <source>
        <dbReference type="ARBA" id="ARBA00022723"/>
    </source>
</evidence>
<dbReference type="SUPFAM" id="SSF102114">
    <property type="entry name" value="Radical SAM enzymes"/>
    <property type="match status" value="1"/>
</dbReference>
<dbReference type="GO" id="GO:0005840">
    <property type="term" value="C:ribosome"/>
    <property type="evidence" value="ECO:0007669"/>
    <property type="project" value="UniProtKB-KW"/>
</dbReference>
<dbReference type="RefSeq" id="WP_084057764.1">
    <property type="nucleotide sequence ID" value="NZ_FWXF01000010.1"/>
</dbReference>
<keyword evidence="1 8" id="KW-0004">4Fe-4S</keyword>